<dbReference type="PROSITE" id="PS50027">
    <property type="entry name" value="EGF_LAM_2"/>
    <property type="match status" value="1"/>
</dbReference>
<dbReference type="Proteomes" id="UP000695022">
    <property type="component" value="Unplaced"/>
</dbReference>
<dbReference type="Pfam" id="PF00053">
    <property type="entry name" value="EGF_laminin"/>
    <property type="match status" value="1"/>
</dbReference>
<dbReference type="Gene3D" id="2.10.25.10">
    <property type="entry name" value="Laminin"/>
    <property type="match status" value="1"/>
</dbReference>
<evidence type="ECO:0000256" key="1">
    <source>
        <dbReference type="PROSITE-ProRule" id="PRU00460"/>
    </source>
</evidence>
<keyword evidence="1" id="KW-1015">Disulfide bond</keyword>
<feature type="domain" description="Laminin EGF-like" evidence="2">
    <location>
        <begin position="37"/>
        <end position="86"/>
    </location>
</feature>
<protein>
    <submittedName>
        <fullName evidence="4">Multiple epidermal growth factor-like domains protein 9</fullName>
    </submittedName>
</protein>
<dbReference type="GeneID" id="106816291"/>
<name>A0ABM1EVY9_PRICU</name>
<evidence type="ECO:0000313" key="4">
    <source>
        <dbReference type="RefSeq" id="XP_014676360.1"/>
    </source>
</evidence>
<dbReference type="SMART" id="SM00180">
    <property type="entry name" value="EGF_Lam"/>
    <property type="match status" value="1"/>
</dbReference>
<proteinExistence type="predicted"/>
<keyword evidence="1" id="KW-0424">Laminin EGF-like domain</keyword>
<keyword evidence="3" id="KW-1185">Reference proteome</keyword>
<accession>A0ABM1EVY9</accession>
<feature type="disulfide bond" evidence="1">
    <location>
        <begin position="59"/>
        <end position="68"/>
    </location>
</feature>
<dbReference type="RefSeq" id="XP_014676360.1">
    <property type="nucleotide sequence ID" value="XM_014820874.1"/>
</dbReference>
<comment type="caution">
    <text evidence="1">Lacks conserved residue(s) required for the propagation of feature annotation.</text>
</comment>
<sequence>MTSYSIGVSAQYDDTEFRKAGVMTASTRLNVSDDVDCKCNVEGTVNQTFCYDVTKQCWCWEGFTGQHCNKCAAYHYSPYATKECKPCPCLLDHSSGRCYMD</sequence>
<organism evidence="3 4">
    <name type="scientific">Priapulus caudatus</name>
    <name type="common">Priapulid worm</name>
    <dbReference type="NCBI Taxonomy" id="37621"/>
    <lineage>
        <taxon>Eukaryota</taxon>
        <taxon>Metazoa</taxon>
        <taxon>Ecdysozoa</taxon>
        <taxon>Scalidophora</taxon>
        <taxon>Priapulida</taxon>
        <taxon>Priapulimorpha</taxon>
        <taxon>Priapulimorphida</taxon>
        <taxon>Priapulidae</taxon>
        <taxon>Priapulus</taxon>
    </lineage>
</organism>
<evidence type="ECO:0000259" key="2">
    <source>
        <dbReference type="PROSITE" id="PS50027"/>
    </source>
</evidence>
<reference evidence="4" key="1">
    <citation type="submission" date="2025-08" db="UniProtKB">
        <authorList>
            <consortium name="RefSeq"/>
        </authorList>
    </citation>
    <scope>IDENTIFICATION</scope>
</reference>
<dbReference type="CDD" id="cd00055">
    <property type="entry name" value="EGF_Lam"/>
    <property type="match status" value="1"/>
</dbReference>
<dbReference type="PROSITE" id="PS01248">
    <property type="entry name" value="EGF_LAM_1"/>
    <property type="match status" value="1"/>
</dbReference>
<gene>
    <name evidence="4" type="primary">LOC106816291</name>
</gene>
<evidence type="ECO:0000313" key="3">
    <source>
        <dbReference type="Proteomes" id="UP000695022"/>
    </source>
</evidence>
<dbReference type="InterPro" id="IPR002049">
    <property type="entry name" value="LE_dom"/>
</dbReference>
<dbReference type="SUPFAM" id="SSF57196">
    <property type="entry name" value="EGF/Laminin"/>
    <property type="match status" value="1"/>
</dbReference>